<keyword evidence="1" id="KW-0175">Coiled coil</keyword>
<proteinExistence type="predicted"/>
<sequence length="222" mass="25555">MLESLIYQTKQPEQTNISLEEAKLEITTLWQANKGLEAASAMRRGGVEQRSVRDLLFGGAEEEIRVLRGEVRAAMQGEERNRKAPMPRPRVLAWAEARLRALSNEHDRCRLEAEECAAAWGDKERVFLDCVRASEEEVNRARQENTKFVELQRVMRDENARLREILKQAVAEANVVKYSLELARAENARLNNAVANKDATLQGLRQEYEYECVKVRQEYEHA</sequence>
<dbReference type="STRING" id="888268.A0A1E5VHV5"/>
<evidence type="ECO:0000313" key="3">
    <source>
        <dbReference type="Proteomes" id="UP000095767"/>
    </source>
</evidence>
<evidence type="ECO:0000256" key="1">
    <source>
        <dbReference type="SAM" id="Coils"/>
    </source>
</evidence>
<dbReference type="PANTHER" id="PTHR35164">
    <property type="entry name" value="EXPRESSED PROTEIN"/>
    <property type="match status" value="1"/>
</dbReference>
<organism evidence="2 3">
    <name type="scientific">Dichanthelium oligosanthes</name>
    <dbReference type="NCBI Taxonomy" id="888268"/>
    <lineage>
        <taxon>Eukaryota</taxon>
        <taxon>Viridiplantae</taxon>
        <taxon>Streptophyta</taxon>
        <taxon>Embryophyta</taxon>
        <taxon>Tracheophyta</taxon>
        <taxon>Spermatophyta</taxon>
        <taxon>Magnoliopsida</taxon>
        <taxon>Liliopsida</taxon>
        <taxon>Poales</taxon>
        <taxon>Poaceae</taxon>
        <taxon>PACMAD clade</taxon>
        <taxon>Panicoideae</taxon>
        <taxon>Panicodae</taxon>
        <taxon>Paniceae</taxon>
        <taxon>Dichantheliinae</taxon>
        <taxon>Dichanthelium</taxon>
    </lineage>
</organism>
<protein>
    <submittedName>
        <fullName evidence="2">Uncharacterized protein</fullName>
    </submittedName>
</protein>
<accession>A0A1E5VHV5</accession>
<dbReference type="Proteomes" id="UP000095767">
    <property type="component" value="Unassembled WGS sequence"/>
</dbReference>
<dbReference type="OrthoDB" id="774313at2759"/>
<reference evidence="2 3" key="1">
    <citation type="submission" date="2016-09" db="EMBL/GenBank/DDBJ databases">
        <title>The draft genome of Dichanthelium oligosanthes: A C3 panicoid grass species.</title>
        <authorList>
            <person name="Studer A.J."/>
            <person name="Schnable J.C."/>
            <person name="Brutnell T.P."/>
        </authorList>
    </citation>
    <scope>NUCLEOTIDE SEQUENCE [LARGE SCALE GENOMIC DNA]</scope>
    <source>
        <strain evidence="3">cv. Kellogg 1175</strain>
        <tissue evidence="2">Leaf</tissue>
    </source>
</reference>
<name>A0A1E5VHV5_9POAL</name>
<dbReference type="AlphaFoldDB" id="A0A1E5VHV5"/>
<comment type="caution">
    <text evidence="2">The sequence shown here is derived from an EMBL/GenBank/DDBJ whole genome shotgun (WGS) entry which is preliminary data.</text>
</comment>
<dbReference type="EMBL" id="LWDX02039179">
    <property type="protein sequence ID" value="OEL24655.1"/>
    <property type="molecule type" value="Genomic_DNA"/>
</dbReference>
<keyword evidence="3" id="KW-1185">Reference proteome</keyword>
<dbReference type="PANTHER" id="PTHR35164:SF14">
    <property type="entry name" value="OS04G0450900 PROTEIN"/>
    <property type="match status" value="1"/>
</dbReference>
<gene>
    <name evidence="2" type="ORF">BAE44_0014326</name>
</gene>
<feature type="coiled-coil region" evidence="1">
    <location>
        <begin position="180"/>
        <end position="207"/>
    </location>
</feature>
<evidence type="ECO:0000313" key="2">
    <source>
        <dbReference type="EMBL" id="OEL24655.1"/>
    </source>
</evidence>